<dbReference type="AlphaFoldDB" id="A0A1R1IDW5"/>
<protein>
    <recommendedName>
        <fullName evidence="3">Lysine-N-methylase</fullName>
    </recommendedName>
</protein>
<reference evidence="1 2" key="1">
    <citation type="submission" date="2016-10" db="EMBL/GenBank/DDBJ databases">
        <title>Alkaliphiles isolated from bioreactors.</title>
        <authorList>
            <person name="Salah Z."/>
            <person name="Rout S.P."/>
            <person name="Humphreys P.N."/>
        </authorList>
    </citation>
    <scope>NUCLEOTIDE SEQUENCE [LARGE SCALE GENOMIC DNA]</scope>
    <source>
        <strain evidence="1 2">ZS02</strain>
    </source>
</reference>
<comment type="caution">
    <text evidence="1">The sequence shown here is derived from an EMBL/GenBank/DDBJ whole genome shotgun (WGS) entry which is preliminary data.</text>
</comment>
<name>A0A1R1IDW5_9RHOO</name>
<accession>A0A1R1IDW5</accession>
<dbReference type="STRING" id="418702.BJN45_04435"/>
<evidence type="ECO:0000313" key="2">
    <source>
        <dbReference type="Proteomes" id="UP000187526"/>
    </source>
</evidence>
<keyword evidence="2" id="KW-1185">Reference proteome</keyword>
<dbReference type="NCBIfam" id="NF038110">
    <property type="entry name" value="Lys_methyl_FliB"/>
    <property type="match status" value="1"/>
</dbReference>
<dbReference type="EMBL" id="MTHD01000001">
    <property type="protein sequence ID" value="OMG56850.1"/>
    <property type="molecule type" value="Genomic_DNA"/>
</dbReference>
<evidence type="ECO:0008006" key="3">
    <source>
        <dbReference type="Google" id="ProtNLM"/>
    </source>
</evidence>
<evidence type="ECO:0000313" key="1">
    <source>
        <dbReference type="EMBL" id="OMG56850.1"/>
    </source>
</evidence>
<proteinExistence type="predicted"/>
<organism evidence="1 2">
    <name type="scientific">Azonexus hydrophilus</name>
    <dbReference type="NCBI Taxonomy" id="418702"/>
    <lineage>
        <taxon>Bacteria</taxon>
        <taxon>Pseudomonadati</taxon>
        <taxon>Pseudomonadota</taxon>
        <taxon>Betaproteobacteria</taxon>
        <taxon>Rhodocyclales</taxon>
        <taxon>Azonexaceae</taxon>
        <taxon>Azonexus</taxon>
    </lineage>
</organism>
<sequence>MSDDNTALFGSHYLDFQCIGDACEDTCCAGWRVDIDRDTYHRYKNNQHPALKKLFKTAVLRKKDQTSTKQMFAELSLNSQGECAFLENGLCKIQKNLGHALLSEICKNYPRKKNLFGSQHEYSLSLSCPEAARRILLDPEKMCFLEGSRITEGDETPPAETESPERFIILNDIRAVIIFTLQHRALSLDTRLLLVGLFLESIDKQAYPFDTRTIELLPQLTDDFCLLLQHGDTIEQELRQLPSEDALRLKIFAEIMKTNPEGTNRRFSTCITEAAQGFLAQANTPLASEEMVSRIKHAAKEQLAPFLKNNSHILENYLVHTVFHSLFPFTNEPLLQQYVKLVCHYLIVKTCLLGLTAFYGQMTEELTIRVIQSFSKLSEHNATYPARVLSILQDNGFTEFRRIFLLILDPESAA</sequence>
<dbReference type="OrthoDB" id="86584at2"/>
<dbReference type="Proteomes" id="UP000187526">
    <property type="component" value="Unassembled WGS sequence"/>
</dbReference>
<dbReference type="RefSeq" id="WP_076092402.1">
    <property type="nucleotide sequence ID" value="NZ_MTHD01000001.1"/>
</dbReference>
<gene>
    <name evidence="1" type="ORF">BJN45_04435</name>
</gene>